<keyword evidence="3" id="KW-1185">Reference proteome</keyword>
<evidence type="ECO:0000256" key="1">
    <source>
        <dbReference type="SAM" id="MobiDB-lite"/>
    </source>
</evidence>
<feature type="compositionally biased region" description="Basic and acidic residues" evidence="1">
    <location>
        <begin position="110"/>
        <end position="119"/>
    </location>
</feature>
<gene>
    <name evidence="2" type="ORF">IWZ03DRAFT_107622</name>
</gene>
<protein>
    <submittedName>
        <fullName evidence="2">Uncharacterized protein</fullName>
    </submittedName>
</protein>
<evidence type="ECO:0000313" key="3">
    <source>
        <dbReference type="Proteomes" id="UP001363622"/>
    </source>
</evidence>
<proteinExistence type="predicted"/>
<dbReference type="EMBL" id="JBBPHU010000002">
    <property type="protein sequence ID" value="KAK7522013.1"/>
    <property type="molecule type" value="Genomic_DNA"/>
</dbReference>
<organism evidence="2 3">
    <name type="scientific">Phyllosticta citriasiana</name>
    <dbReference type="NCBI Taxonomy" id="595635"/>
    <lineage>
        <taxon>Eukaryota</taxon>
        <taxon>Fungi</taxon>
        <taxon>Dikarya</taxon>
        <taxon>Ascomycota</taxon>
        <taxon>Pezizomycotina</taxon>
        <taxon>Dothideomycetes</taxon>
        <taxon>Dothideomycetes incertae sedis</taxon>
        <taxon>Botryosphaeriales</taxon>
        <taxon>Phyllostictaceae</taxon>
        <taxon>Phyllosticta</taxon>
    </lineage>
</organism>
<accession>A0ABR1KV06</accession>
<comment type="caution">
    <text evidence="2">The sequence shown here is derived from an EMBL/GenBank/DDBJ whole genome shotgun (WGS) entry which is preliminary data.</text>
</comment>
<sequence length="271" mass="29581">MLFGRPQISSVLERWFVQLQAGVEMMQVRPAEVEGRDMIRLMGFASDRIDLMARPTHWCGCEMVGKCNKCVLGAMPKENTMCRRPGTAAASSFVQRRREGGKKMSHGRSGRRELVSAREREGDMNKVTRRVSGGSPVAVAVAVAVAVDVIANSRALPVQCTAYLLYLPNPPSPPIPLDKSAEHKILGCVRRTLCVYPLRPPSHRQAPQLQVGAAAGHASARTLVLSATPAFCYTLFLSLPSASDLLASSSNPPSSLYRLLWPPSPNNSYQR</sequence>
<feature type="region of interest" description="Disordered" evidence="1">
    <location>
        <begin position="87"/>
        <end position="119"/>
    </location>
</feature>
<name>A0ABR1KV06_9PEZI</name>
<dbReference type="Proteomes" id="UP001363622">
    <property type="component" value="Unassembled WGS sequence"/>
</dbReference>
<evidence type="ECO:0000313" key="2">
    <source>
        <dbReference type="EMBL" id="KAK7522013.1"/>
    </source>
</evidence>
<reference evidence="2 3" key="1">
    <citation type="submission" date="2024-04" db="EMBL/GenBank/DDBJ databases">
        <title>Phyllosticta paracitricarpa is synonymous to the EU quarantine fungus P. citricarpa based on phylogenomic analyses.</title>
        <authorList>
            <consortium name="Lawrence Berkeley National Laboratory"/>
            <person name="Van Ingen-Buijs V.A."/>
            <person name="Van Westerhoven A.C."/>
            <person name="Haridas S."/>
            <person name="Skiadas P."/>
            <person name="Martin F."/>
            <person name="Groenewald J.Z."/>
            <person name="Crous P.W."/>
            <person name="Seidl M.F."/>
        </authorList>
    </citation>
    <scope>NUCLEOTIDE SEQUENCE [LARGE SCALE GENOMIC DNA]</scope>
    <source>
        <strain evidence="2 3">CBS 123371</strain>
    </source>
</reference>